<dbReference type="SMART" id="SM00729">
    <property type="entry name" value="Elp3"/>
    <property type="match status" value="1"/>
</dbReference>
<dbReference type="SFLD" id="SFLDG01082">
    <property type="entry name" value="B12-binding_domain_containing"/>
    <property type="match status" value="1"/>
</dbReference>
<gene>
    <name evidence="7" type="ORF">AAIG11_06640</name>
</gene>
<evidence type="ECO:0000256" key="3">
    <source>
        <dbReference type="ARBA" id="ARBA00022723"/>
    </source>
</evidence>
<evidence type="ECO:0000259" key="6">
    <source>
        <dbReference type="PROSITE" id="PS51918"/>
    </source>
</evidence>
<comment type="caution">
    <text evidence="7">The sequence shown here is derived from an EMBL/GenBank/DDBJ whole genome shotgun (WGS) entry which is preliminary data.</text>
</comment>
<protein>
    <submittedName>
        <fullName evidence="7">Radical SAM protein</fullName>
    </submittedName>
</protein>
<accession>A0ABU9VSN9</accession>
<keyword evidence="4" id="KW-0408">Iron</keyword>
<keyword evidence="2" id="KW-0949">S-adenosyl-L-methionine</keyword>
<dbReference type="Pfam" id="PF04055">
    <property type="entry name" value="Radical_SAM"/>
    <property type="match status" value="1"/>
</dbReference>
<evidence type="ECO:0000256" key="2">
    <source>
        <dbReference type="ARBA" id="ARBA00022691"/>
    </source>
</evidence>
<evidence type="ECO:0000256" key="4">
    <source>
        <dbReference type="ARBA" id="ARBA00023004"/>
    </source>
</evidence>
<keyword evidence="5" id="KW-0411">Iron-sulfur</keyword>
<evidence type="ECO:0000256" key="1">
    <source>
        <dbReference type="ARBA" id="ARBA00001966"/>
    </source>
</evidence>
<dbReference type="InterPro" id="IPR051198">
    <property type="entry name" value="BchE-like"/>
</dbReference>
<feature type="domain" description="Radical SAM core" evidence="6">
    <location>
        <begin position="9"/>
        <end position="246"/>
    </location>
</feature>
<evidence type="ECO:0000256" key="5">
    <source>
        <dbReference type="ARBA" id="ARBA00023014"/>
    </source>
</evidence>
<dbReference type="PANTHER" id="PTHR43409:SF4">
    <property type="entry name" value="RADICAL SAM SUPERFAMILY PROTEIN"/>
    <property type="match status" value="1"/>
</dbReference>
<evidence type="ECO:0000313" key="7">
    <source>
        <dbReference type="EMBL" id="MEN1760142.1"/>
    </source>
</evidence>
<comment type="cofactor">
    <cofactor evidence="1">
        <name>[4Fe-4S] cluster</name>
        <dbReference type="ChEBI" id="CHEBI:49883"/>
    </cofactor>
</comment>
<organism evidence="7 8">
    <name type="scientific">Anoxynatronum sibiricum</name>
    <dbReference type="NCBI Taxonomy" id="210623"/>
    <lineage>
        <taxon>Bacteria</taxon>
        <taxon>Bacillati</taxon>
        <taxon>Bacillota</taxon>
        <taxon>Clostridia</taxon>
        <taxon>Eubacteriales</taxon>
        <taxon>Clostridiaceae</taxon>
        <taxon>Anoxynatronum</taxon>
    </lineage>
</organism>
<name>A0ABU9VSN9_9CLOT</name>
<dbReference type="Gene3D" id="3.20.20.70">
    <property type="entry name" value="Aldolase class I"/>
    <property type="match status" value="1"/>
</dbReference>
<dbReference type="EMBL" id="JBCITM010000005">
    <property type="protein sequence ID" value="MEN1760142.1"/>
    <property type="molecule type" value="Genomic_DNA"/>
</dbReference>
<dbReference type="SFLD" id="SFLDG01095">
    <property type="entry name" value="Uncharacterised_Radical_SAM_Su"/>
    <property type="match status" value="1"/>
</dbReference>
<dbReference type="SUPFAM" id="SSF102114">
    <property type="entry name" value="Radical SAM enzymes"/>
    <property type="match status" value="1"/>
</dbReference>
<dbReference type="PANTHER" id="PTHR43409">
    <property type="entry name" value="ANAEROBIC MAGNESIUM-PROTOPORPHYRIN IX MONOMETHYL ESTER CYCLASE-RELATED"/>
    <property type="match status" value="1"/>
</dbReference>
<keyword evidence="8" id="KW-1185">Reference proteome</keyword>
<evidence type="ECO:0000313" key="8">
    <source>
        <dbReference type="Proteomes" id="UP001407405"/>
    </source>
</evidence>
<proteinExistence type="predicted"/>
<dbReference type="CDD" id="cd01335">
    <property type="entry name" value="Radical_SAM"/>
    <property type="match status" value="1"/>
</dbReference>
<dbReference type="PROSITE" id="PS51918">
    <property type="entry name" value="RADICAL_SAM"/>
    <property type="match status" value="1"/>
</dbReference>
<dbReference type="SFLD" id="SFLDS00029">
    <property type="entry name" value="Radical_SAM"/>
    <property type="match status" value="1"/>
</dbReference>
<dbReference type="InterPro" id="IPR007197">
    <property type="entry name" value="rSAM"/>
</dbReference>
<dbReference type="Proteomes" id="UP001407405">
    <property type="component" value="Unassembled WGS sequence"/>
</dbReference>
<sequence length="288" mass="32147">MTYEAPLYRPPSEARSLILQLTLGCSHNQCTFCYMYKGKPYRVKSREAMWEHIAWGKAMDPGARRIFLADGNVLGLETPLLLEILATLYREFPSLERVSVYGGPGDMLEKTPEELTSLHQAGLQLVYLGVESGSDTVLQQVRKGVTSEEMITAGVRVREAGIHLSCMLISGLGGTIHWEAHALESARVISAINPEYLGLLTLLVEDNTPLRRQIQQGSFQLLPPEKVLAETRLLLEHLQVTDCTFRSNHPSNYLNLAGVLNQDQQRLLAEIKEAGEQGLLRPEGWRAL</sequence>
<dbReference type="InterPro" id="IPR013785">
    <property type="entry name" value="Aldolase_TIM"/>
</dbReference>
<dbReference type="InterPro" id="IPR006638">
    <property type="entry name" value="Elp3/MiaA/NifB-like_rSAM"/>
</dbReference>
<dbReference type="InterPro" id="IPR058240">
    <property type="entry name" value="rSAM_sf"/>
</dbReference>
<keyword evidence="3" id="KW-0479">Metal-binding</keyword>
<reference evidence="7 8" key="1">
    <citation type="submission" date="2024-04" db="EMBL/GenBank/DDBJ databases">
        <title>Genome sequencing and metabolic network reconstruction of aminoacids and betaine degradation by Anoxynatronum sibiricum.</title>
        <authorList>
            <person name="Detkova E.N."/>
            <person name="Boltjanskaja Y.V."/>
            <person name="Mardanov A.V."/>
            <person name="Kevbrin V."/>
        </authorList>
    </citation>
    <scope>NUCLEOTIDE SEQUENCE [LARGE SCALE GENOMIC DNA]</scope>
    <source>
        <strain evidence="7 8">Z-7981</strain>
    </source>
</reference>